<dbReference type="Gene3D" id="3.40.250.10">
    <property type="entry name" value="Rhodanese-like domain"/>
    <property type="match status" value="1"/>
</dbReference>
<sequence>MIRVLIPTPLRSHTQGRKEVEVSASAVGEALRALVQQHPGLAAQLFDEDGRLRRFVNLFLDDEDVRMHAGLDTPLEGRRVLEILPAVAGGSGLSLAEWRAHLQQSIPRIGVAELGALGEAPLLVDVRSDDEWRQGHLPGALHIDRGFLEVRAESRLPDRDRALVVYCESGTRSLFAAQTLLTLGYTRVHSLDGGIQAWKQAGQAVELPRTLDAPERRRYQRHLAIPEVGEAGQLRLLQARVLLIGAGGLGSPAALYLAAAGVGTLGLVDDDVVDESNLQRQVLHANDWVGRPKLDSAQARLSALNPGIRLRLHPLRLSSDNARALFADYDLVVDGSDNFATRYVINDTCVALGLPFVHGSVYRFDGQVSVFAAPGGPCYRCLYPEPPPPELAPSCAEAGVLGVLPGTIGLLQATEAIKLILGVGEPLVGHALRYDALAARFSRLAFRRDPDCPCCGARRADALAMPAASSCALA</sequence>
<evidence type="ECO:0000256" key="3">
    <source>
        <dbReference type="ARBA" id="ARBA00022679"/>
    </source>
</evidence>
<dbReference type="CDD" id="cd00158">
    <property type="entry name" value="RHOD"/>
    <property type="match status" value="1"/>
</dbReference>
<dbReference type="SUPFAM" id="SSF69572">
    <property type="entry name" value="Activating enzymes of the ubiquitin-like proteins"/>
    <property type="match status" value="1"/>
</dbReference>
<evidence type="ECO:0000256" key="9">
    <source>
        <dbReference type="ARBA" id="ARBA00066884"/>
    </source>
</evidence>
<evidence type="ECO:0000256" key="4">
    <source>
        <dbReference type="ARBA" id="ARBA00022741"/>
    </source>
</evidence>
<keyword evidence="4" id="KW-0547">Nucleotide-binding</keyword>
<evidence type="ECO:0000256" key="13">
    <source>
        <dbReference type="ARBA" id="ARBA00078531"/>
    </source>
</evidence>
<evidence type="ECO:0000256" key="6">
    <source>
        <dbReference type="ARBA" id="ARBA00052218"/>
    </source>
</evidence>
<dbReference type="InterPro" id="IPR003749">
    <property type="entry name" value="ThiS/MoaD-like"/>
</dbReference>
<dbReference type="OrthoDB" id="9804286at2"/>
<evidence type="ECO:0000256" key="8">
    <source>
        <dbReference type="ARBA" id="ARBA00063809"/>
    </source>
</evidence>
<dbReference type="InterPro" id="IPR016155">
    <property type="entry name" value="Mopterin_synth/thiamin_S_b"/>
</dbReference>
<comment type="similarity">
    <text evidence="2">Belongs to the HesA/MoeB/ThiF family.</text>
</comment>
<dbReference type="Gene3D" id="3.10.20.30">
    <property type="match status" value="1"/>
</dbReference>
<keyword evidence="3 15" id="KW-0808">Transferase</keyword>
<comment type="pathway">
    <text evidence="1">Cofactor biosynthesis; molybdopterin biosynthesis.</text>
</comment>
<comment type="function">
    <text evidence="7">Catalyzes the adenylation by ATP of the carboxyl group of the C-terminal glycine of sulfur carrier protein MoaD.</text>
</comment>
<reference evidence="15 16" key="1">
    <citation type="submission" date="2016-10" db="EMBL/GenBank/DDBJ databases">
        <authorList>
            <person name="de Groot N.N."/>
        </authorList>
    </citation>
    <scope>NUCLEOTIDE SEQUENCE [LARGE SCALE GENOMIC DNA]</scope>
    <source>
        <strain evidence="15 16">DSM 16957</strain>
    </source>
</reference>
<dbReference type="EC" id="2.7.7.80" evidence="9"/>
<dbReference type="InterPro" id="IPR012675">
    <property type="entry name" value="Beta-grasp_dom_sf"/>
</dbReference>
<protein>
    <recommendedName>
        <fullName evidence="10">Molybdopterin-synthase adenylyltransferase</fullName>
        <ecNumber evidence="9">2.7.7.80</ecNumber>
    </recommendedName>
    <alternativeName>
        <fullName evidence="13">MoaD protein adenylase</fullName>
    </alternativeName>
    <alternativeName>
        <fullName evidence="11">Molybdopterin-converting factor subunit 1 adenylase</fullName>
    </alternativeName>
    <alternativeName>
        <fullName evidence="12">Sulfur carrier protein MoaD adenylyltransferase</fullName>
    </alternativeName>
</protein>
<organism evidence="15 16">
    <name type="scientific">Aquimonas voraii</name>
    <dbReference type="NCBI Taxonomy" id="265719"/>
    <lineage>
        <taxon>Bacteria</taxon>
        <taxon>Pseudomonadati</taxon>
        <taxon>Pseudomonadota</taxon>
        <taxon>Gammaproteobacteria</taxon>
        <taxon>Lysobacterales</taxon>
        <taxon>Lysobacteraceae</taxon>
        <taxon>Aquimonas</taxon>
    </lineage>
</organism>
<dbReference type="InterPro" id="IPR000594">
    <property type="entry name" value="ThiF_NAD_FAD-bd"/>
</dbReference>
<keyword evidence="5" id="KW-0067">ATP-binding</keyword>
<dbReference type="GO" id="GO:0008641">
    <property type="term" value="F:ubiquitin-like modifier activating enzyme activity"/>
    <property type="evidence" value="ECO:0007669"/>
    <property type="project" value="InterPro"/>
</dbReference>
<dbReference type="EMBL" id="FNAG01000008">
    <property type="protein sequence ID" value="SDD84631.1"/>
    <property type="molecule type" value="Genomic_DNA"/>
</dbReference>
<dbReference type="STRING" id="265719.SAMN04488509_108109"/>
<evidence type="ECO:0000256" key="12">
    <source>
        <dbReference type="ARBA" id="ARBA00075328"/>
    </source>
</evidence>
<dbReference type="Pfam" id="PF00581">
    <property type="entry name" value="Rhodanese"/>
    <property type="match status" value="1"/>
</dbReference>
<evidence type="ECO:0000256" key="7">
    <source>
        <dbReference type="ARBA" id="ARBA00055169"/>
    </source>
</evidence>
<dbReference type="SUPFAM" id="SSF54285">
    <property type="entry name" value="MoaD/ThiS"/>
    <property type="match status" value="1"/>
</dbReference>
<comment type="subunit">
    <text evidence="8">Homodimer. Forms a stable heterotetrameric complex of 2 MoeB and 2 MoaD during adenylation of MoaD.</text>
</comment>
<evidence type="ECO:0000256" key="2">
    <source>
        <dbReference type="ARBA" id="ARBA00009919"/>
    </source>
</evidence>
<evidence type="ECO:0000313" key="15">
    <source>
        <dbReference type="EMBL" id="SDD84631.1"/>
    </source>
</evidence>
<keyword evidence="16" id="KW-1185">Reference proteome</keyword>
<name>A0A1G6Y2X8_9GAMM</name>
<dbReference type="PROSITE" id="PS50206">
    <property type="entry name" value="RHODANESE_3"/>
    <property type="match status" value="1"/>
</dbReference>
<evidence type="ECO:0000256" key="10">
    <source>
        <dbReference type="ARBA" id="ARBA00073635"/>
    </source>
</evidence>
<dbReference type="GO" id="GO:0005524">
    <property type="term" value="F:ATP binding"/>
    <property type="evidence" value="ECO:0007669"/>
    <property type="project" value="UniProtKB-KW"/>
</dbReference>
<dbReference type="Pfam" id="PF02597">
    <property type="entry name" value="ThiS"/>
    <property type="match status" value="1"/>
</dbReference>
<evidence type="ECO:0000259" key="14">
    <source>
        <dbReference type="PROSITE" id="PS50206"/>
    </source>
</evidence>
<dbReference type="SMART" id="SM00450">
    <property type="entry name" value="RHOD"/>
    <property type="match status" value="1"/>
</dbReference>
<gene>
    <name evidence="15" type="ORF">SAMN04488509_108109</name>
</gene>
<comment type="catalytic activity">
    <reaction evidence="6">
        <text>[molybdopterin-synthase sulfur-carrier protein]-C-terminal Gly-Gly + ATP + H(+) = [molybdopterin-synthase sulfur-carrier protein]-C-terminal Gly-Gly-AMP + diphosphate</text>
        <dbReference type="Rhea" id="RHEA:43616"/>
        <dbReference type="Rhea" id="RHEA-COMP:12159"/>
        <dbReference type="Rhea" id="RHEA-COMP:12202"/>
        <dbReference type="ChEBI" id="CHEBI:15378"/>
        <dbReference type="ChEBI" id="CHEBI:30616"/>
        <dbReference type="ChEBI" id="CHEBI:33019"/>
        <dbReference type="ChEBI" id="CHEBI:90618"/>
        <dbReference type="ChEBI" id="CHEBI:90778"/>
        <dbReference type="EC" id="2.7.7.80"/>
    </reaction>
</comment>
<dbReference type="CDD" id="cd00757">
    <property type="entry name" value="ThiF_MoeB_HesA_family"/>
    <property type="match status" value="1"/>
</dbReference>
<evidence type="ECO:0000313" key="16">
    <source>
        <dbReference type="Proteomes" id="UP000199603"/>
    </source>
</evidence>
<dbReference type="GO" id="GO:0061605">
    <property type="term" value="F:molybdopterin-synthase adenylyltransferase activity"/>
    <property type="evidence" value="ECO:0007669"/>
    <property type="project" value="UniProtKB-EC"/>
</dbReference>
<dbReference type="InterPro" id="IPR035985">
    <property type="entry name" value="Ubiquitin-activating_enz"/>
</dbReference>
<dbReference type="InterPro" id="IPR036873">
    <property type="entry name" value="Rhodanese-like_dom_sf"/>
</dbReference>
<dbReference type="RefSeq" id="WP_091243582.1">
    <property type="nucleotide sequence ID" value="NZ_FNAG01000008.1"/>
</dbReference>
<dbReference type="GO" id="GO:0008146">
    <property type="term" value="F:sulfotransferase activity"/>
    <property type="evidence" value="ECO:0007669"/>
    <property type="project" value="TreeGrafter"/>
</dbReference>
<dbReference type="Pfam" id="PF00899">
    <property type="entry name" value="ThiF"/>
    <property type="match status" value="1"/>
</dbReference>
<dbReference type="NCBIfam" id="NF006444">
    <property type="entry name" value="PRK08762.1"/>
    <property type="match status" value="1"/>
</dbReference>
<evidence type="ECO:0000256" key="11">
    <source>
        <dbReference type="ARBA" id="ARBA00075110"/>
    </source>
</evidence>
<evidence type="ECO:0000256" key="1">
    <source>
        <dbReference type="ARBA" id="ARBA00005046"/>
    </source>
</evidence>
<proteinExistence type="inferred from homology"/>
<dbReference type="InterPro" id="IPR045886">
    <property type="entry name" value="ThiF/MoeB/HesA"/>
</dbReference>
<dbReference type="PANTHER" id="PTHR10953:SF102">
    <property type="entry name" value="ADENYLYLTRANSFERASE AND SULFURTRANSFERASE MOCS3"/>
    <property type="match status" value="1"/>
</dbReference>
<dbReference type="InterPro" id="IPR001763">
    <property type="entry name" value="Rhodanese-like_dom"/>
</dbReference>
<dbReference type="GO" id="GO:0004792">
    <property type="term" value="F:thiosulfate-cyanide sulfurtransferase activity"/>
    <property type="evidence" value="ECO:0007669"/>
    <property type="project" value="TreeGrafter"/>
</dbReference>
<dbReference type="AlphaFoldDB" id="A0A1G6Y2X8"/>
<dbReference type="Proteomes" id="UP000199603">
    <property type="component" value="Unassembled WGS sequence"/>
</dbReference>
<evidence type="ECO:0000256" key="5">
    <source>
        <dbReference type="ARBA" id="ARBA00022840"/>
    </source>
</evidence>
<feature type="domain" description="Rhodanese" evidence="14">
    <location>
        <begin position="117"/>
        <end position="207"/>
    </location>
</feature>
<dbReference type="FunFam" id="3.40.50.720:FF:000033">
    <property type="entry name" value="Adenylyltransferase and sulfurtransferase MOCS3"/>
    <property type="match status" value="1"/>
</dbReference>
<keyword evidence="15" id="KW-0548">Nucleotidyltransferase</keyword>
<dbReference type="SUPFAM" id="SSF52821">
    <property type="entry name" value="Rhodanese/Cell cycle control phosphatase"/>
    <property type="match status" value="1"/>
</dbReference>
<accession>A0A1G6Y2X8</accession>
<dbReference type="Gene3D" id="3.40.50.720">
    <property type="entry name" value="NAD(P)-binding Rossmann-like Domain"/>
    <property type="match status" value="1"/>
</dbReference>
<dbReference type="GO" id="GO:0005829">
    <property type="term" value="C:cytosol"/>
    <property type="evidence" value="ECO:0007669"/>
    <property type="project" value="TreeGrafter"/>
</dbReference>
<dbReference type="NCBIfam" id="NF004281">
    <property type="entry name" value="PRK05690.1"/>
    <property type="match status" value="1"/>
</dbReference>
<dbReference type="PANTHER" id="PTHR10953">
    <property type="entry name" value="UBIQUITIN-ACTIVATING ENZYME E1"/>
    <property type="match status" value="1"/>
</dbReference>